<dbReference type="GO" id="GO:0005506">
    <property type="term" value="F:iron ion binding"/>
    <property type="evidence" value="ECO:0007669"/>
    <property type="project" value="InterPro"/>
</dbReference>
<dbReference type="GO" id="GO:0016705">
    <property type="term" value="F:oxidoreductase activity, acting on paired donors, with incorporation or reduction of molecular oxygen"/>
    <property type="evidence" value="ECO:0007669"/>
    <property type="project" value="InterPro"/>
</dbReference>
<dbReference type="Pfam" id="PF00067">
    <property type="entry name" value="p450"/>
    <property type="match status" value="1"/>
</dbReference>
<gene>
    <name evidence="2" type="ORF">FPZ12_016700</name>
</gene>
<dbReference type="AlphaFoldDB" id="A0A5N0V279"/>
<name>A0A5N0V279_9PSEU</name>
<dbReference type="Proteomes" id="UP000319769">
    <property type="component" value="Unassembled WGS sequence"/>
</dbReference>
<dbReference type="SUPFAM" id="SSF48264">
    <property type="entry name" value="Cytochrome P450"/>
    <property type="match status" value="1"/>
</dbReference>
<evidence type="ECO:0000313" key="3">
    <source>
        <dbReference type="Proteomes" id="UP000319769"/>
    </source>
</evidence>
<evidence type="ECO:0000256" key="1">
    <source>
        <dbReference type="ARBA" id="ARBA00010617"/>
    </source>
</evidence>
<dbReference type="Gene3D" id="1.10.630.10">
    <property type="entry name" value="Cytochrome P450"/>
    <property type="match status" value="1"/>
</dbReference>
<comment type="similarity">
    <text evidence="1">Belongs to the cytochrome P450 family.</text>
</comment>
<evidence type="ECO:0000313" key="2">
    <source>
        <dbReference type="EMBL" id="KAA9160476.1"/>
    </source>
</evidence>
<organism evidence="2 3">
    <name type="scientific">Amycolatopsis acidicola</name>
    <dbReference type="NCBI Taxonomy" id="2596893"/>
    <lineage>
        <taxon>Bacteria</taxon>
        <taxon>Bacillati</taxon>
        <taxon>Actinomycetota</taxon>
        <taxon>Actinomycetes</taxon>
        <taxon>Pseudonocardiales</taxon>
        <taxon>Pseudonocardiaceae</taxon>
        <taxon>Amycolatopsis</taxon>
    </lineage>
</organism>
<dbReference type="EMBL" id="VMNW02000021">
    <property type="protein sequence ID" value="KAA9160476.1"/>
    <property type="molecule type" value="Genomic_DNA"/>
</dbReference>
<accession>A0A5N0V279</accession>
<sequence length="417" mass="46900">MTTQVTPPNQEISVLDPDTYMNGDPETFGLPLDQFDYLRKHDPVHLQRFDDPFYIDECWVLSRYHDLWEADRDPGLFASDRGGLNIWRVTPIDPHAGGLPAWSTMDGGTHKRNRGVVSKTFNPGSVRKLREKFAGYAKDVVDKALDKRVFNAVDDLGYRMPMEALGDILGLPAEDRETVFGWVDKFAAPVDPRITPSTDAAMEAIMSLWAYSHDLAERRLAEPGDDVVSLMVQAMAAGEMDQEELLGNITQLASGAAETTRAALSHGLHQMLLHPDQMQWARDRKDDLPATAIDEIVRIAVPFSHFVRRATRDVEMHGKTIREGDFVCLLFASGNFDPDGIPDPRKFDLSRSPNMHLSFARGPHTCLGKHVAGLEMKLLYEELFRRTKEIRLAGDVKYVRDAFTRGIYELPVELVPA</sequence>
<dbReference type="PANTHER" id="PTHR46696">
    <property type="entry name" value="P450, PUTATIVE (EUROFUNG)-RELATED"/>
    <property type="match status" value="1"/>
</dbReference>
<reference evidence="2" key="1">
    <citation type="submission" date="2019-09" db="EMBL/GenBank/DDBJ databases">
        <authorList>
            <person name="Teo W.F.A."/>
            <person name="Duangmal K."/>
        </authorList>
    </citation>
    <scope>NUCLEOTIDE SEQUENCE [LARGE SCALE GENOMIC DNA]</scope>
    <source>
        <strain evidence="2">K81G1</strain>
    </source>
</reference>
<dbReference type="PRINTS" id="PR00359">
    <property type="entry name" value="BP450"/>
</dbReference>
<dbReference type="GO" id="GO:0004497">
    <property type="term" value="F:monooxygenase activity"/>
    <property type="evidence" value="ECO:0007669"/>
    <property type="project" value="InterPro"/>
</dbReference>
<dbReference type="InterPro" id="IPR001128">
    <property type="entry name" value="Cyt_P450"/>
</dbReference>
<proteinExistence type="inferred from homology"/>
<keyword evidence="3" id="KW-1185">Reference proteome</keyword>
<dbReference type="GO" id="GO:0020037">
    <property type="term" value="F:heme binding"/>
    <property type="evidence" value="ECO:0007669"/>
    <property type="project" value="InterPro"/>
</dbReference>
<dbReference type="PANTHER" id="PTHR46696:SF1">
    <property type="entry name" value="CYTOCHROME P450 YJIB-RELATED"/>
    <property type="match status" value="1"/>
</dbReference>
<comment type="caution">
    <text evidence="2">The sequence shown here is derived from an EMBL/GenBank/DDBJ whole genome shotgun (WGS) entry which is preliminary data.</text>
</comment>
<dbReference type="InterPro" id="IPR036396">
    <property type="entry name" value="Cyt_P450_sf"/>
</dbReference>
<dbReference type="RefSeq" id="WP_144760388.1">
    <property type="nucleotide sequence ID" value="NZ_VMNW02000021.1"/>
</dbReference>
<dbReference type="OrthoDB" id="5241086at2"/>
<dbReference type="InterPro" id="IPR002397">
    <property type="entry name" value="Cyt_P450_B"/>
</dbReference>
<protein>
    <submittedName>
        <fullName evidence="2">Cytochrome P450</fullName>
    </submittedName>
</protein>